<feature type="region of interest" description="Disordered" evidence="1">
    <location>
        <begin position="1"/>
        <end position="85"/>
    </location>
</feature>
<feature type="compositionally biased region" description="Basic residues" evidence="1">
    <location>
        <begin position="60"/>
        <end position="78"/>
    </location>
</feature>
<feature type="compositionally biased region" description="Basic and acidic residues" evidence="1">
    <location>
        <begin position="10"/>
        <end position="22"/>
    </location>
</feature>
<dbReference type="AlphaFoldDB" id="A0A6J4R8T4"/>
<proteinExistence type="predicted"/>
<accession>A0A6J4R8T4</accession>
<dbReference type="EMBL" id="CADCVK010000049">
    <property type="protein sequence ID" value="CAA9466126.1"/>
    <property type="molecule type" value="Genomic_DNA"/>
</dbReference>
<feature type="compositionally biased region" description="Low complexity" evidence="1">
    <location>
        <begin position="29"/>
        <end position="57"/>
    </location>
</feature>
<feature type="non-terminal residue" evidence="2">
    <location>
        <position position="1"/>
    </location>
</feature>
<protein>
    <submittedName>
        <fullName evidence="2">Uncharacterized protein</fullName>
    </submittedName>
</protein>
<evidence type="ECO:0000256" key="1">
    <source>
        <dbReference type="SAM" id="MobiDB-lite"/>
    </source>
</evidence>
<organism evidence="2">
    <name type="scientific">uncultured Rubrobacteraceae bacterium</name>
    <dbReference type="NCBI Taxonomy" id="349277"/>
    <lineage>
        <taxon>Bacteria</taxon>
        <taxon>Bacillati</taxon>
        <taxon>Actinomycetota</taxon>
        <taxon>Rubrobacteria</taxon>
        <taxon>Rubrobacterales</taxon>
        <taxon>Rubrobacteraceae</taxon>
        <taxon>environmental samples</taxon>
    </lineage>
</organism>
<sequence>AGARRGARPGPDRRGVPRREPSARLPVDGQPQGRAHAAAAGRGRAPRPGAAQLSRDLPAVRRRRPRRARLRNPQRAHRVGGSALPLGARRLRAALRRRHSARPLARLERRHGWHNPLHRRPGAGV</sequence>
<gene>
    <name evidence="2" type="ORF">AVDCRST_MAG12-323</name>
</gene>
<name>A0A6J4R8T4_9ACTN</name>
<feature type="non-terminal residue" evidence="2">
    <location>
        <position position="125"/>
    </location>
</feature>
<reference evidence="2" key="1">
    <citation type="submission" date="2020-02" db="EMBL/GenBank/DDBJ databases">
        <authorList>
            <person name="Meier V. D."/>
        </authorList>
    </citation>
    <scope>NUCLEOTIDE SEQUENCE</scope>
    <source>
        <strain evidence="2">AVDCRST_MAG12</strain>
    </source>
</reference>
<evidence type="ECO:0000313" key="2">
    <source>
        <dbReference type="EMBL" id="CAA9466126.1"/>
    </source>
</evidence>